<dbReference type="SUPFAM" id="SSF56300">
    <property type="entry name" value="Metallo-dependent phosphatases"/>
    <property type="match status" value="1"/>
</dbReference>
<dbReference type="InterPro" id="IPR029052">
    <property type="entry name" value="Metallo-depent_PP-like"/>
</dbReference>
<dbReference type="InterPro" id="IPR004843">
    <property type="entry name" value="Calcineurin-like_PHP"/>
</dbReference>
<comment type="caution">
    <text evidence="7">The sequence shown here is derived from an EMBL/GenBank/DDBJ whole genome shotgun (WGS) entry which is preliminary data.</text>
</comment>
<evidence type="ECO:0000259" key="6">
    <source>
        <dbReference type="Pfam" id="PF00149"/>
    </source>
</evidence>
<evidence type="ECO:0000256" key="5">
    <source>
        <dbReference type="HAMAP-Rule" id="MF_00199"/>
    </source>
</evidence>
<proteinExistence type="inferred from homology"/>
<dbReference type="Gene3D" id="3.60.21.10">
    <property type="match status" value="1"/>
</dbReference>
<dbReference type="AlphaFoldDB" id="A0A8J3F420"/>
<dbReference type="PANTHER" id="PTHR40942">
    <property type="match status" value="1"/>
</dbReference>
<dbReference type="EC" id="3.6.1.41" evidence="5"/>
<dbReference type="RefSeq" id="WP_188381516.1">
    <property type="nucleotide sequence ID" value="NZ_BMDI01000002.1"/>
</dbReference>
<evidence type="ECO:0000256" key="2">
    <source>
        <dbReference type="ARBA" id="ARBA00005419"/>
    </source>
</evidence>
<evidence type="ECO:0000256" key="3">
    <source>
        <dbReference type="ARBA" id="ARBA00022801"/>
    </source>
</evidence>
<dbReference type="HAMAP" id="MF_00199">
    <property type="entry name" value="ApaH"/>
    <property type="match status" value="1"/>
</dbReference>
<dbReference type="InterPro" id="IPR004617">
    <property type="entry name" value="ApaH"/>
</dbReference>
<gene>
    <name evidence="5 7" type="primary">apaH</name>
    <name evidence="7" type="ORF">GCM10008066_23260</name>
</gene>
<dbReference type="Pfam" id="PF00149">
    <property type="entry name" value="Metallophos"/>
    <property type="match status" value="1"/>
</dbReference>
<protein>
    <recommendedName>
        <fullName evidence="5">Bis(5'-nucleosyl)-tetraphosphatase, symmetrical</fullName>
        <ecNumber evidence="5">3.6.1.41</ecNumber>
    </recommendedName>
    <alternativeName>
        <fullName evidence="5">Ap4A hydrolase</fullName>
    </alternativeName>
    <alternativeName>
        <fullName evidence="5">Diadenosine 5',5'''-P1,P4-tetraphosphate pyrophosphohydrolase</fullName>
    </alternativeName>
    <alternativeName>
        <fullName evidence="5">Diadenosine tetraphosphatase</fullName>
    </alternativeName>
</protein>
<dbReference type="EMBL" id="BMDI01000002">
    <property type="protein sequence ID" value="GGI20284.1"/>
    <property type="molecule type" value="Genomic_DNA"/>
</dbReference>
<name>A0A8J3F420_9BURK</name>
<evidence type="ECO:0000313" key="8">
    <source>
        <dbReference type="Proteomes" id="UP000642180"/>
    </source>
</evidence>
<dbReference type="Proteomes" id="UP000642180">
    <property type="component" value="Unassembled WGS sequence"/>
</dbReference>
<organism evidence="7 8">
    <name type="scientific">Oxalicibacterium faecigallinarum</name>
    <dbReference type="NCBI Taxonomy" id="573741"/>
    <lineage>
        <taxon>Bacteria</taxon>
        <taxon>Pseudomonadati</taxon>
        <taxon>Pseudomonadota</taxon>
        <taxon>Betaproteobacteria</taxon>
        <taxon>Burkholderiales</taxon>
        <taxon>Oxalobacteraceae</taxon>
        <taxon>Oxalicibacterium</taxon>
    </lineage>
</organism>
<keyword evidence="3 5" id="KW-0378">Hydrolase</keyword>
<dbReference type="NCBIfam" id="NF001204">
    <property type="entry name" value="PRK00166.1"/>
    <property type="match status" value="1"/>
</dbReference>
<sequence length="274" mass="30340">MTTYAIGDLQGCNGQLSHLLDAIDTHTPDAKLIFVGDIVNRGPASLATLRRIKALGPRARIVLGNHDLNLLAVSCGLRKPSASDTLDDILQADDREELLTWLRHQPLAFAEDDRLFVHAGVLPQWSVAQTVALSREVENALQRDDWVDFLRNMYGNAPAGWHDELQGIDRLRVIVNALTRIRFCNRDGTMDFKTAEGIEQIPAGLQPWFDMPNRGTANTTVVFGHWSTLGLLVRPNLLGLDTGCVWGGKLTAINLQDRSLIQVDCPQHQRPGKS</sequence>
<dbReference type="PANTHER" id="PTHR40942:SF4">
    <property type="entry name" value="CYTOCHROME C5"/>
    <property type="match status" value="1"/>
</dbReference>
<keyword evidence="8" id="KW-1185">Reference proteome</keyword>
<comment type="catalytic activity">
    <reaction evidence="4 5">
        <text>P(1),P(4)-bis(5'-adenosyl) tetraphosphate + H2O = 2 ADP + 2 H(+)</text>
        <dbReference type="Rhea" id="RHEA:24252"/>
        <dbReference type="ChEBI" id="CHEBI:15377"/>
        <dbReference type="ChEBI" id="CHEBI:15378"/>
        <dbReference type="ChEBI" id="CHEBI:58141"/>
        <dbReference type="ChEBI" id="CHEBI:456216"/>
        <dbReference type="EC" id="3.6.1.41"/>
    </reaction>
</comment>
<dbReference type="NCBIfam" id="TIGR00668">
    <property type="entry name" value="apaH"/>
    <property type="match status" value="1"/>
</dbReference>
<evidence type="ECO:0000313" key="7">
    <source>
        <dbReference type="EMBL" id="GGI20284.1"/>
    </source>
</evidence>
<evidence type="ECO:0000256" key="1">
    <source>
        <dbReference type="ARBA" id="ARBA00003413"/>
    </source>
</evidence>
<dbReference type="GO" id="GO:0008803">
    <property type="term" value="F:bis(5'-nucleosyl)-tetraphosphatase (symmetrical) activity"/>
    <property type="evidence" value="ECO:0007669"/>
    <property type="project" value="UniProtKB-UniRule"/>
</dbReference>
<dbReference type="CDD" id="cd07422">
    <property type="entry name" value="MPP_ApaH"/>
    <property type="match status" value="1"/>
</dbReference>
<reference evidence="8" key="1">
    <citation type="journal article" date="2019" name="Int. J. Syst. Evol. Microbiol.">
        <title>The Global Catalogue of Microorganisms (GCM) 10K type strain sequencing project: providing services to taxonomists for standard genome sequencing and annotation.</title>
        <authorList>
            <consortium name="The Broad Institute Genomics Platform"/>
            <consortium name="The Broad Institute Genome Sequencing Center for Infectious Disease"/>
            <person name="Wu L."/>
            <person name="Ma J."/>
        </authorList>
    </citation>
    <scope>NUCLEOTIDE SEQUENCE [LARGE SCALE GENOMIC DNA]</scope>
    <source>
        <strain evidence="8">CCM 2767</strain>
    </source>
</reference>
<evidence type="ECO:0000256" key="4">
    <source>
        <dbReference type="ARBA" id="ARBA00049417"/>
    </source>
</evidence>
<comment type="function">
    <text evidence="1 5">Hydrolyzes diadenosine 5',5'''-P1,P4-tetraphosphate to yield ADP.</text>
</comment>
<dbReference type="PIRSF" id="PIRSF000903">
    <property type="entry name" value="B5n-ttraPtase_sm"/>
    <property type="match status" value="1"/>
</dbReference>
<accession>A0A8J3F420</accession>
<feature type="domain" description="Calcineurin-like phosphoesterase" evidence="6">
    <location>
        <begin position="1"/>
        <end position="150"/>
    </location>
</feature>
<comment type="similarity">
    <text evidence="2 5">Belongs to the Ap4A hydrolase family.</text>
</comment>